<proteinExistence type="predicted"/>
<accession>A0ABV6MY04</accession>
<dbReference type="Proteomes" id="UP001589810">
    <property type="component" value="Unassembled WGS sequence"/>
</dbReference>
<reference evidence="2 3" key="1">
    <citation type="submission" date="2024-09" db="EMBL/GenBank/DDBJ databases">
        <authorList>
            <person name="Sun Q."/>
            <person name="Mori K."/>
        </authorList>
    </citation>
    <scope>NUCLEOTIDE SEQUENCE [LARGE SCALE GENOMIC DNA]</scope>
    <source>
        <strain evidence="2 3">TBRC 1432</strain>
    </source>
</reference>
<evidence type="ECO:0000313" key="3">
    <source>
        <dbReference type="Proteomes" id="UP001589810"/>
    </source>
</evidence>
<keyword evidence="1" id="KW-0732">Signal</keyword>
<protein>
    <submittedName>
        <fullName evidence="2">Uncharacterized protein</fullName>
    </submittedName>
</protein>
<name>A0ABV6MY04_9PSEU</name>
<dbReference type="RefSeq" id="WP_273935119.1">
    <property type="nucleotide sequence ID" value="NZ_CP097263.1"/>
</dbReference>
<feature type="signal peptide" evidence="1">
    <location>
        <begin position="1"/>
        <end position="26"/>
    </location>
</feature>
<feature type="chain" id="PRO_5046358703" evidence="1">
    <location>
        <begin position="27"/>
        <end position="121"/>
    </location>
</feature>
<gene>
    <name evidence="2" type="ORF">ACFFH7_26365</name>
</gene>
<keyword evidence="3" id="KW-1185">Reference proteome</keyword>
<comment type="caution">
    <text evidence="2">The sequence shown here is derived from an EMBL/GenBank/DDBJ whole genome shotgun (WGS) entry which is preliminary data.</text>
</comment>
<organism evidence="2 3">
    <name type="scientific">Kutzneria chonburiensis</name>
    <dbReference type="NCBI Taxonomy" id="1483604"/>
    <lineage>
        <taxon>Bacteria</taxon>
        <taxon>Bacillati</taxon>
        <taxon>Actinomycetota</taxon>
        <taxon>Actinomycetes</taxon>
        <taxon>Pseudonocardiales</taxon>
        <taxon>Pseudonocardiaceae</taxon>
        <taxon>Kutzneria</taxon>
    </lineage>
</organism>
<sequence length="121" mass="12716">MSASRVLALSMVIAAGLALCATPASAHTDLGCRPNHTSNAYFKLSVKRALLSCDVIEFGMTGTEALDPDGAEFAVWGPDNFQGLVRTSPGEYTVAWKGDHAAGAKWCASFVGDYAELCLTT</sequence>
<evidence type="ECO:0000313" key="2">
    <source>
        <dbReference type="EMBL" id="MFC0545057.1"/>
    </source>
</evidence>
<evidence type="ECO:0000256" key="1">
    <source>
        <dbReference type="SAM" id="SignalP"/>
    </source>
</evidence>
<dbReference type="EMBL" id="JBHLUD010000009">
    <property type="protein sequence ID" value="MFC0545057.1"/>
    <property type="molecule type" value="Genomic_DNA"/>
</dbReference>